<evidence type="ECO:0000256" key="1">
    <source>
        <dbReference type="SAM" id="Coils"/>
    </source>
</evidence>
<protein>
    <recommendedName>
        <fullName evidence="6">Lipoprotein</fullName>
    </recommendedName>
</protein>
<keyword evidence="1" id="KW-0175">Coiled coil</keyword>
<dbReference type="Proteomes" id="UP000182945">
    <property type="component" value="Chromosome"/>
</dbReference>
<dbReference type="EMBL" id="CP017962">
    <property type="protein sequence ID" value="APC47580.1"/>
    <property type="molecule type" value="Genomic_DNA"/>
</dbReference>
<sequence>MKKIFILFAMLLALVLTACGQTQNNTDSSNGGDTNAEETAEKKDDGENDEAAIKKALLSNYLNVAKTVRPYQTKINMYVESVNNPEAEATIETTKEDAITAAEEAVTAIEGIKVEDLDEDKTATFNDALAELKGAYEAYAKALGEEEIDVAAAEEKINATNEKLTPVFEDAGLHAPNLAKEIN</sequence>
<name>A0AAC9IYW2_VIRHA</name>
<feature type="coiled-coil region" evidence="1">
    <location>
        <begin position="136"/>
        <end position="163"/>
    </location>
</feature>
<accession>A0AAC9IYW2</accession>
<dbReference type="GeneID" id="71513760"/>
<evidence type="ECO:0000313" key="4">
    <source>
        <dbReference type="EMBL" id="APC47580.1"/>
    </source>
</evidence>
<dbReference type="Gene3D" id="1.10.300.10">
    <property type="entry name" value="Adenylosuccinate Synthetase, subunit A, domain 2"/>
    <property type="match status" value="1"/>
</dbReference>
<dbReference type="RefSeq" id="WP_019376573.1">
    <property type="nucleotide sequence ID" value="NZ_CP017962.1"/>
</dbReference>
<evidence type="ECO:0000256" key="2">
    <source>
        <dbReference type="SAM" id="MobiDB-lite"/>
    </source>
</evidence>
<evidence type="ECO:0008006" key="6">
    <source>
        <dbReference type="Google" id="ProtNLM"/>
    </source>
</evidence>
<gene>
    <name evidence="4" type="ORF">BME96_05090</name>
</gene>
<reference evidence="4 5" key="1">
    <citation type="submission" date="2016-11" db="EMBL/GenBank/DDBJ databases">
        <title>Complete genome sequencing of Virgibacillus halodenitrificans PDB-F2.</title>
        <authorList>
            <person name="Sun Z."/>
            <person name="Zhou Y."/>
            <person name="Li H."/>
        </authorList>
    </citation>
    <scope>NUCLEOTIDE SEQUENCE [LARGE SCALE GENOMIC DNA]</scope>
    <source>
        <strain evidence="4 5">PDB-F2</strain>
    </source>
</reference>
<evidence type="ECO:0000313" key="5">
    <source>
        <dbReference type="Proteomes" id="UP000182945"/>
    </source>
</evidence>
<dbReference type="PROSITE" id="PS51257">
    <property type="entry name" value="PROKAR_LIPOPROTEIN"/>
    <property type="match status" value="1"/>
</dbReference>
<feature type="compositionally biased region" description="Polar residues" evidence="2">
    <location>
        <begin position="23"/>
        <end position="33"/>
    </location>
</feature>
<keyword evidence="3" id="KW-0732">Signal</keyword>
<dbReference type="KEGG" id="vhl:BME96_05090"/>
<feature type="signal peptide" evidence="3">
    <location>
        <begin position="1"/>
        <end position="18"/>
    </location>
</feature>
<dbReference type="AlphaFoldDB" id="A0AAC9IYW2"/>
<feature type="chain" id="PRO_5042116373" description="Lipoprotein" evidence="3">
    <location>
        <begin position="19"/>
        <end position="183"/>
    </location>
</feature>
<organism evidence="4 5">
    <name type="scientific">Virgibacillus halodenitrificans</name>
    <name type="common">Bacillus halodenitrificans</name>
    <dbReference type="NCBI Taxonomy" id="1482"/>
    <lineage>
        <taxon>Bacteria</taxon>
        <taxon>Bacillati</taxon>
        <taxon>Bacillota</taxon>
        <taxon>Bacilli</taxon>
        <taxon>Bacillales</taxon>
        <taxon>Bacillaceae</taxon>
        <taxon>Virgibacillus</taxon>
    </lineage>
</organism>
<proteinExistence type="predicted"/>
<feature type="region of interest" description="Disordered" evidence="2">
    <location>
        <begin position="23"/>
        <end position="48"/>
    </location>
</feature>
<dbReference type="InterPro" id="IPR042110">
    <property type="entry name" value="Adenylosuccinate_synth_dom2"/>
</dbReference>
<evidence type="ECO:0000256" key="3">
    <source>
        <dbReference type="SAM" id="SignalP"/>
    </source>
</evidence>